<gene>
    <name evidence="2" type="ORF">SPRG_13540</name>
</gene>
<proteinExistence type="predicted"/>
<protein>
    <submittedName>
        <fullName evidence="2">Uncharacterized protein</fullName>
    </submittedName>
</protein>
<dbReference type="RefSeq" id="XP_012208526.1">
    <property type="nucleotide sequence ID" value="XM_012353136.1"/>
</dbReference>
<reference evidence="2 3" key="1">
    <citation type="journal article" date="2013" name="PLoS Genet.">
        <title>Distinctive expansion of potential virulence genes in the genome of the oomycete fish pathogen Saprolegnia parasitica.</title>
        <authorList>
            <person name="Jiang R.H."/>
            <person name="de Bruijn I."/>
            <person name="Haas B.J."/>
            <person name="Belmonte R."/>
            <person name="Lobach L."/>
            <person name="Christie J."/>
            <person name="van den Ackerveken G."/>
            <person name="Bottin A."/>
            <person name="Bulone V."/>
            <person name="Diaz-Moreno S.M."/>
            <person name="Dumas B."/>
            <person name="Fan L."/>
            <person name="Gaulin E."/>
            <person name="Govers F."/>
            <person name="Grenville-Briggs L.J."/>
            <person name="Horner N.R."/>
            <person name="Levin J.Z."/>
            <person name="Mammella M."/>
            <person name="Meijer H.J."/>
            <person name="Morris P."/>
            <person name="Nusbaum C."/>
            <person name="Oome S."/>
            <person name="Phillips A.J."/>
            <person name="van Rooyen D."/>
            <person name="Rzeszutek E."/>
            <person name="Saraiva M."/>
            <person name="Secombes C.J."/>
            <person name="Seidl M.F."/>
            <person name="Snel B."/>
            <person name="Stassen J.H."/>
            <person name="Sykes S."/>
            <person name="Tripathy S."/>
            <person name="van den Berg H."/>
            <person name="Vega-Arreguin J.C."/>
            <person name="Wawra S."/>
            <person name="Young S.K."/>
            <person name="Zeng Q."/>
            <person name="Dieguez-Uribeondo J."/>
            <person name="Russ C."/>
            <person name="Tyler B.M."/>
            <person name="van West P."/>
        </authorList>
    </citation>
    <scope>NUCLEOTIDE SEQUENCE [LARGE SCALE GENOMIC DNA]</scope>
    <source>
        <strain evidence="2 3">CBS 223.65</strain>
    </source>
</reference>
<sequence length="293" mass="33470">MSLTSFSHNYQDPWTIFLDAFLHDALATQSNADLAALALTSRAIAAHLRGSPRFRLLQLLRLRNRMAIVDDRNLRFLVHTEVKTACGITGKGFGVYFLTSDPQCIRTPAPLYLQDLHAEIWRLAHLTHATEYESTCAIGRIHNCACDGYYEPRLKVRLSAMTKCKIVEKQSPHAYVVCAQDAPPRWLLSKDMAWDDMLSCHEFGRRVAADSWWDDRHPDVRLLAPILRDRFMTWRDAGCPVVFQTNGCTFNLAPFHAEYTTEIFLSQHEKGNDDDDNDTESDTYSDDDDDPML</sequence>
<keyword evidence="3" id="KW-1185">Reference proteome</keyword>
<evidence type="ECO:0000313" key="2">
    <source>
        <dbReference type="EMBL" id="KDO20788.1"/>
    </source>
</evidence>
<feature type="region of interest" description="Disordered" evidence="1">
    <location>
        <begin position="268"/>
        <end position="293"/>
    </location>
</feature>
<dbReference type="OrthoDB" id="74147at2759"/>
<evidence type="ECO:0000313" key="3">
    <source>
        <dbReference type="Proteomes" id="UP000030745"/>
    </source>
</evidence>
<dbReference type="EMBL" id="KK583303">
    <property type="protein sequence ID" value="KDO20788.1"/>
    <property type="molecule type" value="Genomic_DNA"/>
</dbReference>
<feature type="compositionally biased region" description="Acidic residues" evidence="1">
    <location>
        <begin position="272"/>
        <end position="293"/>
    </location>
</feature>
<dbReference type="GeneID" id="24135411"/>
<organism evidence="2 3">
    <name type="scientific">Saprolegnia parasitica (strain CBS 223.65)</name>
    <dbReference type="NCBI Taxonomy" id="695850"/>
    <lineage>
        <taxon>Eukaryota</taxon>
        <taxon>Sar</taxon>
        <taxon>Stramenopiles</taxon>
        <taxon>Oomycota</taxon>
        <taxon>Saprolegniomycetes</taxon>
        <taxon>Saprolegniales</taxon>
        <taxon>Saprolegniaceae</taxon>
        <taxon>Saprolegnia</taxon>
    </lineage>
</organism>
<accession>A0A067BRB3</accession>
<dbReference type="VEuPathDB" id="FungiDB:SPRG_13540"/>
<dbReference type="KEGG" id="spar:SPRG_13540"/>
<name>A0A067BRB3_SAPPC</name>
<dbReference type="Proteomes" id="UP000030745">
    <property type="component" value="Unassembled WGS sequence"/>
</dbReference>
<dbReference type="AlphaFoldDB" id="A0A067BRB3"/>
<dbReference type="OMA" id="RIHNCAC"/>
<evidence type="ECO:0000256" key="1">
    <source>
        <dbReference type="SAM" id="MobiDB-lite"/>
    </source>
</evidence>